<keyword evidence="2" id="KW-1185">Reference proteome</keyword>
<sequence>MIKPIVVIFDENQASKKLVSNILRKNYKYISVDNLKDLSYAMRNNDVKGLLIADTIKDHKKIIEQIRKIYPANELGIILLQSMDDKEEYKEELNIGFVKKPFQPTELSSSLKFVLSSIPLVEEDKALKFPRVKAKPK</sequence>
<dbReference type="SUPFAM" id="SSF52172">
    <property type="entry name" value="CheY-like"/>
    <property type="match status" value="1"/>
</dbReference>
<name>A0A1U7LXJ6_9FIRM</name>
<evidence type="ECO:0000313" key="2">
    <source>
        <dbReference type="Proteomes" id="UP000187166"/>
    </source>
</evidence>
<proteinExistence type="predicted"/>
<protein>
    <recommendedName>
        <fullName evidence="3">Response regulatory domain-containing protein</fullName>
    </recommendedName>
</protein>
<evidence type="ECO:0000313" key="1">
    <source>
        <dbReference type="EMBL" id="OLR61696.1"/>
    </source>
</evidence>
<organism evidence="1 2">
    <name type="scientific">Peptoniphilus porci</name>
    <dbReference type="NCBI Taxonomy" id="2652280"/>
    <lineage>
        <taxon>Bacteria</taxon>
        <taxon>Bacillati</taxon>
        <taxon>Bacillota</taxon>
        <taxon>Tissierellia</taxon>
        <taxon>Tissierellales</taxon>
        <taxon>Peptoniphilaceae</taxon>
        <taxon>Peptoniphilus</taxon>
    </lineage>
</organism>
<dbReference type="Proteomes" id="UP000187166">
    <property type="component" value="Unassembled WGS sequence"/>
</dbReference>
<reference evidence="1 2" key="1">
    <citation type="journal article" date="2016" name="Appl. Environ. Microbiol.">
        <title>Function and Phylogeny of Bacterial Butyryl Coenzyme A:Acetate Transferases and Their Diversity in the Proximal Colon of Swine.</title>
        <authorList>
            <person name="Trachsel J."/>
            <person name="Bayles D.O."/>
            <person name="Looft T."/>
            <person name="Levine U.Y."/>
            <person name="Allen H.K."/>
        </authorList>
    </citation>
    <scope>NUCLEOTIDE SEQUENCE [LARGE SCALE GENOMIC DNA]</scope>
    <source>
        <strain evidence="1 2">35-6-1</strain>
    </source>
</reference>
<gene>
    <name evidence="1" type="ORF">BIV18_10105</name>
</gene>
<evidence type="ECO:0008006" key="3">
    <source>
        <dbReference type="Google" id="ProtNLM"/>
    </source>
</evidence>
<dbReference type="Gene3D" id="3.40.50.2300">
    <property type="match status" value="1"/>
</dbReference>
<dbReference type="AlphaFoldDB" id="A0A1U7LXJ6"/>
<dbReference type="EMBL" id="MJIH01000008">
    <property type="protein sequence ID" value="OLR61696.1"/>
    <property type="molecule type" value="Genomic_DNA"/>
</dbReference>
<comment type="caution">
    <text evidence="1">The sequence shown here is derived from an EMBL/GenBank/DDBJ whole genome shotgun (WGS) entry which is preliminary data.</text>
</comment>
<accession>A0A1U7LXJ6</accession>
<dbReference type="InterPro" id="IPR011006">
    <property type="entry name" value="CheY-like_superfamily"/>
</dbReference>